<comment type="caution">
    <text evidence="4">The sequence shown here is derived from an EMBL/GenBank/DDBJ whole genome shotgun (WGS) entry which is preliminary data.</text>
</comment>
<evidence type="ECO:0000313" key="5">
    <source>
        <dbReference type="Proteomes" id="UP001165205"/>
    </source>
</evidence>
<dbReference type="GO" id="GO:0016887">
    <property type="term" value="F:ATP hydrolysis activity"/>
    <property type="evidence" value="ECO:0007669"/>
    <property type="project" value="InterPro"/>
</dbReference>
<reference evidence="4" key="1">
    <citation type="submission" date="2023-04" db="EMBL/GenBank/DDBJ databases">
        <title>Aspergillus oryzae NBRC 4228.</title>
        <authorList>
            <person name="Ichikawa N."/>
            <person name="Sato H."/>
            <person name="Tonouchi N."/>
        </authorList>
    </citation>
    <scope>NUCLEOTIDE SEQUENCE</scope>
    <source>
        <strain evidence="4">NBRC 4228</strain>
    </source>
</reference>
<dbReference type="SUPFAM" id="SSF52540">
    <property type="entry name" value="P-loop containing nucleoside triphosphate hydrolases"/>
    <property type="match status" value="1"/>
</dbReference>
<evidence type="ECO:0000256" key="2">
    <source>
        <dbReference type="ARBA" id="ARBA00022840"/>
    </source>
</evidence>
<dbReference type="PANTHER" id="PTHR24223">
    <property type="entry name" value="ATP-BINDING CASSETTE SUB-FAMILY C"/>
    <property type="match status" value="1"/>
</dbReference>
<dbReference type="InterPro" id="IPR050173">
    <property type="entry name" value="ABC_transporter_C-like"/>
</dbReference>
<organism evidence="4 5">
    <name type="scientific">Aspergillus oryzae</name>
    <name type="common">Yellow koji mold</name>
    <dbReference type="NCBI Taxonomy" id="5062"/>
    <lineage>
        <taxon>Eukaryota</taxon>
        <taxon>Fungi</taxon>
        <taxon>Dikarya</taxon>
        <taxon>Ascomycota</taxon>
        <taxon>Pezizomycotina</taxon>
        <taxon>Eurotiomycetes</taxon>
        <taxon>Eurotiomycetidae</taxon>
        <taxon>Eurotiales</taxon>
        <taxon>Aspergillaceae</taxon>
        <taxon>Aspergillus</taxon>
        <taxon>Aspergillus subgen. Circumdati</taxon>
    </lineage>
</organism>
<evidence type="ECO:0000259" key="3">
    <source>
        <dbReference type="Pfam" id="PF00005"/>
    </source>
</evidence>
<dbReference type="AlphaFoldDB" id="A0AAN4Y700"/>
<dbReference type="Gene3D" id="3.40.50.300">
    <property type="entry name" value="P-loop containing nucleotide triphosphate hydrolases"/>
    <property type="match status" value="1"/>
</dbReference>
<keyword evidence="1" id="KW-0547">Nucleotide-binding</keyword>
<keyword evidence="2" id="KW-0067">ATP-binding</keyword>
<dbReference type="InterPro" id="IPR003439">
    <property type="entry name" value="ABC_transporter-like_ATP-bd"/>
</dbReference>
<evidence type="ECO:0000313" key="4">
    <source>
        <dbReference type="EMBL" id="GMG22988.1"/>
    </source>
</evidence>
<dbReference type="InterPro" id="IPR027417">
    <property type="entry name" value="P-loop_NTPase"/>
</dbReference>
<protein>
    <submittedName>
        <fullName evidence="4">Unnamed protein product</fullName>
    </submittedName>
</protein>
<proteinExistence type="predicted"/>
<dbReference type="GO" id="GO:0005524">
    <property type="term" value="F:ATP binding"/>
    <property type="evidence" value="ECO:0007669"/>
    <property type="project" value="UniProtKB-KW"/>
</dbReference>
<feature type="domain" description="ABC transporter" evidence="3">
    <location>
        <begin position="64"/>
        <end position="176"/>
    </location>
</feature>
<dbReference type="GO" id="GO:0016020">
    <property type="term" value="C:membrane"/>
    <property type="evidence" value="ECO:0007669"/>
    <property type="project" value="TreeGrafter"/>
</dbReference>
<evidence type="ECO:0000256" key="1">
    <source>
        <dbReference type="ARBA" id="ARBA00022741"/>
    </source>
</evidence>
<dbReference type="PANTHER" id="PTHR24223:SF399">
    <property type="entry name" value="ABC TRANSPORTER ATNG"/>
    <property type="match status" value="1"/>
</dbReference>
<gene>
    <name evidence="4" type="ORF">Aory04_000052400</name>
</gene>
<dbReference type="EMBL" id="BSYA01000003">
    <property type="protein sequence ID" value="GMG22988.1"/>
    <property type="molecule type" value="Genomic_DNA"/>
</dbReference>
<accession>A0AAN4Y700</accession>
<sequence>MAGRLSLLSQSSSTIELSPIEQHVASPALEKESDIVLSLNNVHFGWKPSPADKSRTSLTLRSSPNGNLVMIVGAVGSGKSTFLRGLAGETPVLEGELFIKHPELAFCEQTSWLTNTSIRENIIGENLVSVFDAEWYGTVVRACGLEPDLKRMPAGDETLVGSKGAKLSGGQKQRIVSLKLLYMFFDHQ</sequence>
<dbReference type="Pfam" id="PF00005">
    <property type="entry name" value="ABC_tran"/>
    <property type="match status" value="1"/>
</dbReference>
<dbReference type="GO" id="GO:0042626">
    <property type="term" value="F:ATPase-coupled transmembrane transporter activity"/>
    <property type="evidence" value="ECO:0007669"/>
    <property type="project" value="TreeGrafter"/>
</dbReference>
<dbReference type="Proteomes" id="UP001165205">
    <property type="component" value="Unassembled WGS sequence"/>
</dbReference>
<name>A0AAN4Y700_ASPOZ</name>